<sequence length="96" mass="10879">MLRYPFIPFSNLTTHTPRPHRGGVPPLRLFSHCPLAFSLPRTRTSSEDFSRSDGPRKIRVRTLLGRRSPGKTPLTLSFDLRKVFISPNCSSCLTLL</sequence>
<gene>
    <name evidence="1" type="ORF">LARSCL_LOCUS17331</name>
</gene>
<evidence type="ECO:0000313" key="2">
    <source>
        <dbReference type="Proteomes" id="UP001497382"/>
    </source>
</evidence>
<protein>
    <submittedName>
        <fullName evidence="1">Uncharacterized protein</fullName>
    </submittedName>
</protein>
<accession>A0AAV2B7P0</accession>
<keyword evidence="2" id="KW-1185">Reference proteome</keyword>
<dbReference type="EMBL" id="CAXIEN010000294">
    <property type="protein sequence ID" value="CAL1291876.1"/>
    <property type="molecule type" value="Genomic_DNA"/>
</dbReference>
<reference evidence="1 2" key="1">
    <citation type="submission" date="2024-04" db="EMBL/GenBank/DDBJ databases">
        <authorList>
            <person name="Rising A."/>
            <person name="Reimegard J."/>
            <person name="Sonavane S."/>
            <person name="Akerstrom W."/>
            <person name="Nylinder S."/>
            <person name="Hedman E."/>
            <person name="Kallberg Y."/>
        </authorList>
    </citation>
    <scope>NUCLEOTIDE SEQUENCE [LARGE SCALE GENOMIC DNA]</scope>
</reference>
<name>A0AAV2B7P0_9ARAC</name>
<comment type="caution">
    <text evidence="1">The sequence shown here is derived from an EMBL/GenBank/DDBJ whole genome shotgun (WGS) entry which is preliminary data.</text>
</comment>
<organism evidence="1 2">
    <name type="scientific">Larinioides sclopetarius</name>
    <dbReference type="NCBI Taxonomy" id="280406"/>
    <lineage>
        <taxon>Eukaryota</taxon>
        <taxon>Metazoa</taxon>
        <taxon>Ecdysozoa</taxon>
        <taxon>Arthropoda</taxon>
        <taxon>Chelicerata</taxon>
        <taxon>Arachnida</taxon>
        <taxon>Araneae</taxon>
        <taxon>Araneomorphae</taxon>
        <taxon>Entelegynae</taxon>
        <taxon>Araneoidea</taxon>
        <taxon>Araneidae</taxon>
        <taxon>Larinioides</taxon>
    </lineage>
</organism>
<proteinExistence type="predicted"/>
<dbReference type="Proteomes" id="UP001497382">
    <property type="component" value="Unassembled WGS sequence"/>
</dbReference>
<dbReference type="AlphaFoldDB" id="A0AAV2B7P0"/>
<evidence type="ECO:0000313" key="1">
    <source>
        <dbReference type="EMBL" id="CAL1291876.1"/>
    </source>
</evidence>